<dbReference type="Pfam" id="PF00126">
    <property type="entry name" value="HTH_1"/>
    <property type="match status" value="1"/>
</dbReference>
<protein>
    <submittedName>
        <fullName evidence="6">LysR family transcriptional regulator</fullName>
    </submittedName>
</protein>
<comment type="similarity">
    <text evidence="1">Belongs to the LysR transcriptional regulatory family.</text>
</comment>
<reference evidence="7" key="1">
    <citation type="submission" date="2015-06" db="EMBL/GenBank/DDBJ databases">
        <authorList>
            <person name="Lim Y.L."/>
            <person name="Ee R."/>
            <person name="Yong D."/>
            <person name="How K.Y."/>
            <person name="Yin W.F."/>
            <person name="Chan K.G."/>
        </authorList>
    </citation>
    <scope>NUCLEOTIDE SEQUENCE [LARGE SCALE GENOMIC DNA]</scope>
    <source>
        <strain evidence="7">DSM 25325</strain>
    </source>
</reference>
<dbReference type="Proteomes" id="UP000036700">
    <property type="component" value="Chromosome"/>
</dbReference>
<dbReference type="KEGG" id="ptx:ABW99_09975"/>
<dbReference type="CDD" id="cd05466">
    <property type="entry name" value="PBP2_LTTR_substrate"/>
    <property type="match status" value="1"/>
</dbReference>
<dbReference type="PANTHER" id="PTHR30126:SF2">
    <property type="entry name" value="HTH-TYPE TRANSCRIPTIONAL REGULATOR YJIE"/>
    <property type="match status" value="1"/>
</dbReference>
<keyword evidence="7" id="KW-1185">Reference proteome</keyword>
<accession>A0A0G3ER53</accession>
<dbReference type="RefSeq" id="WP_047214332.1">
    <property type="nucleotide sequence ID" value="NZ_CP011568.3"/>
</dbReference>
<dbReference type="SUPFAM" id="SSF53850">
    <property type="entry name" value="Periplasmic binding protein-like II"/>
    <property type="match status" value="1"/>
</dbReference>
<evidence type="ECO:0000313" key="6">
    <source>
        <dbReference type="EMBL" id="AKJ68489.1"/>
    </source>
</evidence>
<dbReference type="Gene3D" id="3.40.190.10">
    <property type="entry name" value="Periplasmic binding protein-like II"/>
    <property type="match status" value="2"/>
</dbReference>
<name>A0A0G3ER53_9BURK</name>
<feature type="domain" description="HTH lysR-type" evidence="5">
    <location>
        <begin position="1"/>
        <end position="58"/>
    </location>
</feature>
<evidence type="ECO:0000256" key="4">
    <source>
        <dbReference type="ARBA" id="ARBA00023163"/>
    </source>
</evidence>
<dbReference type="PATRIC" id="fig|445709.3.peg.2133"/>
<dbReference type="OrthoDB" id="8715249at2"/>
<organism evidence="6 7">
    <name type="scientific">Pandoraea thiooxydans</name>
    <dbReference type="NCBI Taxonomy" id="445709"/>
    <lineage>
        <taxon>Bacteria</taxon>
        <taxon>Pseudomonadati</taxon>
        <taxon>Pseudomonadota</taxon>
        <taxon>Betaproteobacteria</taxon>
        <taxon>Burkholderiales</taxon>
        <taxon>Burkholderiaceae</taxon>
        <taxon>Pandoraea</taxon>
    </lineage>
</organism>
<dbReference type="Pfam" id="PF03466">
    <property type="entry name" value="LysR_substrate"/>
    <property type="match status" value="1"/>
</dbReference>
<dbReference type="PANTHER" id="PTHR30126">
    <property type="entry name" value="HTH-TYPE TRANSCRIPTIONAL REGULATOR"/>
    <property type="match status" value="1"/>
</dbReference>
<dbReference type="InterPro" id="IPR000847">
    <property type="entry name" value="LysR_HTH_N"/>
</dbReference>
<dbReference type="EMBL" id="CP011568">
    <property type="protein sequence ID" value="AKJ68489.1"/>
    <property type="molecule type" value="Genomic_DNA"/>
</dbReference>
<evidence type="ECO:0000256" key="1">
    <source>
        <dbReference type="ARBA" id="ARBA00009437"/>
    </source>
</evidence>
<dbReference type="InterPro" id="IPR036388">
    <property type="entry name" value="WH-like_DNA-bd_sf"/>
</dbReference>
<dbReference type="PROSITE" id="PS50931">
    <property type="entry name" value="HTH_LYSR"/>
    <property type="match status" value="1"/>
</dbReference>
<dbReference type="InterPro" id="IPR036390">
    <property type="entry name" value="WH_DNA-bd_sf"/>
</dbReference>
<dbReference type="Gene3D" id="1.10.10.10">
    <property type="entry name" value="Winged helix-like DNA-binding domain superfamily/Winged helix DNA-binding domain"/>
    <property type="match status" value="1"/>
</dbReference>
<keyword evidence="3" id="KW-0238">DNA-binding</keyword>
<keyword evidence="4" id="KW-0804">Transcription</keyword>
<keyword evidence="2" id="KW-0805">Transcription regulation</keyword>
<dbReference type="AlphaFoldDB" id="A0A0G3ER53"/>
<evidence type="ECO:0000259" key="5">
    <source>
        <dbReference type="PROSITE" id="PS50931"/>
    </source>
</evidence>
<dbReference type="SUPFAM" id="SSF46785">
    <property type="entry name" value="Winged helix' DNA-binding domain"/>
    <property type="match status" value="1"/>
</dbReference>
<gene>
    <name evidence="6" type="ORF">ABW99_09975</name>
</gene>
<sequence>MEVKWLEDFIALAQCNNFSRAAELRNLTQSGFSRRIRALEQWVGAALVDRSTYPPSITAAGELLLETARDVVHKLVDTRTVIRTQQRMPGAGLLIAAGHTIALNFLPSWLTTLANHHINLSARVTATNGHDSIMMLVNGSCELVLVYHHPDIALMLDPVRYDFVTVGRDALLPVSRATPHGQPMYSLPGRANHPVPLLSYTETSYFGRGVKLIVKRANPAPALYLRYESDMAEVLKRMALQGHGMAWVPASSIQRELDIGELVPSGAPAWHLDLEIRAYRDLTNQSPALEKLWSYLKATA</sequence>
<proteinExistence type="inferred from homology"/>
<dbReference type="GO" id="GO:0000976">
    <property type="term" value="F:transcription cis-regulatory region binding"/>
    <property type="evidence" value="ECO:0007669"/>
    <property type="project" value="TreeGrafter"/>
</dbReference>
<evidence type="ECO:0000256" key="2">
    <source>
        <dbReference type="ARBA" id="ARBA00023015"/>
    </source>
</evidence>
<dbReference type="PRINTS" id="PR00039">
    <property type="entry name" value="HTHLYSR"/>
</dbReference>
<dbReference type="GO" id="GO:0003700">
    <property type="term" value="F:DNA-binding transcription factor activity"/>
    <property type="evidence" value="ECO:0007669"/>
    <property type="project" value="InterPro"/>
</dbReference>
<evidence type="ECO:0000313" key="7">
    <source>
        <dbReference type="Proteomes" id="UP000036700"/>
    </source>
</evidence>
<dbReference type="InterPro" id="IPR005119">
    <property type="entry name" value="LysR_subst-bd"/>
</dbReference>
<dbReference type="STRING" id="445709.ABW99_09975"/>
<evidence type="ECO:0000256" key="3">
    <source>
        <dbReference type="ARBA" id="ARBA00023125"/>
    </source>
</evidence>